<dbReference type="GO" id="GO:0046872">
    <property type="term" value="F:metal ion binding"/>
    <property type="evidence" value="ECO:0007669"/>
    <property type="project" value="UniProtKB-UniRule"/>
</dbReference>
<keyword evidence="1" id="KW-1015">Disulfide bond</keyword>
<keyword evidence="1" id="KW-0378">Hydrolase</keyword>
<dbReference type="PANTHER" id="PTHR10443">
    <property type="entry name" value="MICROSOMAL DIPEPTIDASE"/>
    <property type="match status" value="1"/>
</dbReference>
<evidence type="ECO:0000256" key="1">
    <source>
        <dbReference type="RuleBase" id="RU341113"/>
    </source>
</evidence>
<protein>
    <recommendedName>
        <fullName evidence="1">Dipeptidase</fullName>
        <ecNumber evidence="1">3.4.13.19</ecNumber>
    </recommendedName>
</protein>
<dbReference type="GO" id="GO:0098552">
    <property type="term" value="C:side of membrane"/>
    <property type="evidence" value="ECO:0007669"/>
    <property type="project" value="UniProtKB-KW"/>
</dbReference>
<comment type="subunit">
    <text evidence="1">Homodimer; disulfide-linked.</text>
</comment>
<dbReference type="RefSeq" id="XP_015595013.2">
    <property type="nucleotide sequence ID" value="XM_015739527.2"/>
</dbReference>
<dbReference type="SUPFAM" id="SSF51556">
    <property type="entry name" value="Metallo-dependent hydrolases"/>
    <property type="match status" value="1"/>
</dbReference>
<dbReference type="GO" id="GO:0070573">
    <property type="term" value="F:metallodipeptidase activity"/>
    <property type="evidence" value="ECO:0007669"/>
    <property type="project" value="InterPro"/>
</dbReference>
<dbReference type="Pfam" id="PF01244">
    <property type="entry name" value="Peptidase_M19"/>
    <property type="match status" value="1"/>
</dbReference>
<dbReference type="AlphaFoldDB" id="A0AAJ7FJJ7"/>
<sequence length="269" mass="29505">MEEPNSQHSCTWRSFLHFWAAYVPCESQHLNAVQLTLEQVDLIKRLIEKYSQHMQFAASSMEILEAHSKGRIASLIGVEGGHSLGSSLAVLRTLYQLGVRYLTLTHTCNTPWAKSSSVEQDDDSSGGGLTSFGKTVVREMNRLGMLIDLSHTARTTMRDALRASRAPLIFSHSSAFAVCNSSRNVPDEILRQLASNGGLVMVTFYNYFVKCGAQATVSDVAEHIHYIRSLIGVEHIGVGGDFDGINKFPILGISLGRPPRPRLLGGSLC</sequence>
<dbReference type="GeneID" id="107267600"/>
<accession>A0AAJ7FJJ7</accession>
<organism evidence="2 3">
    <name type="scientific">Cephus cinctus</name>
    <name type="common">Wheat stem sawfly</name>
    <dbReference type="NCBI Taxonomy" id="211228"/>
    <lineage>
        <taxon>Eukaryota</taxon>
        <taxon>Metazoa</taxon>
        <taxon>Ecdysozoa</taxon>
        <taxon>Arthropoda</taxon>
        <taxon>Hexapoda</taxon>
        <taxon>Insecta</taxon>
        <taxon>Pterygota</taxon>
        <taxon>Neoptera</taxon>
        <taxon>Endopterygota</taxon>
        <taxon>Hymenoptera</taxon>
        <taxon>Cephoidea</taxon>
        <taxon>Cephidae</taxon>
        <taxon>Cephus</taxon>
    </lineage>
</organism>
<comment type="catalytic activity">
    <reaction evidence="1">
        <text>an L-aminoacyl-L-amino acid + H2O = 2 an L-alpha-amino acid</text>
        <dbReference type="Rhea" id="RHEA:48940"/>
        <dbReference type="ChEBI" id="CHEBI:15377"/>
        <dbReference type="ChEBI" id="CHEBI:59869"/>
        <dbReference type="ChEBI" id="CHEBI:77460"/>
        <dbReference type="EC" id="3.4.13.19"/>
    </reaction>
</comment>
<keyword evidence="1" id="KW-0482">Metalloprotease</keyword>
<keyword evidence="1" id="KW-0862">Zinc</keyword>
<evidence type="ECO:0000313" key="2">
    <source>
        <dbReference type="Proteomes" id="UP000694920"/>
    </source>
</evidence>
<dbReference type="InterPro" id="IPR008257">
    <property type="entry name" value="Pept_M19"/>
</dbReference>
<dbReference type="Gene3D" id="3.20.20.140">
    <property type="entry name" value="Metal-dependent hydrolases"/>
    <property type="match status" value="1"/>
</dbReference>
<dbReference type="EC" id="3.4.13.19" evidence="1"/>
<comment type="cofactor">
    <cofactor evidence="1">
        <name>Zn(2+)</name>
        <dbReference type="ChEBI" id="CHEBI:29105"/>
    </cofactor>
</comment>
<comment type="subcellular location">
    <subcellularLocation>
        <location evidence="1">Membrane</location>
        <topology evidence="1">Lipid-anchor</topology>
        <topology evidence="1">GPI-anchor</topology>
    </subcellularLocation>
</comment>
<proteinExistence type="inferred from homology"/>
<gene>
    <name evidence="3" type="primary">LOC107267600</name>
</gene>
<dbReference type="PANTHER" id="PTHR10443:SF12">
    <property type="entry name" value="DIPEPTIDASE"/>
    <property type="match status" value="1"/>
</dbReference>
<reference evidence="3" key="1">
    <citation type="submission" date="2025-08" db="UniProtKB">
        <authorList>
            <consortium name="RefSeq"/>
        </authorList>
    </citation>
    <scope>IDENTIFICATION</scope>
</reference>
<dbReference type="CDD" id="cd01301">
    <property type="entry name" value="rDP_like"/>
    <property type="match status" value="1"/>
</dbReference>
<keyword evidence="1" id="KW-0479">Metal-binding</keyword>
<keyword evidence="1" id="KW-0224">Dipeptidase</keyword>
<dbReference type="GO" id="GO:0006508">
    <property type="term" value="P:proteolysis"/>
    <property type="evidence" value="ECO:0007669"/>
    <property type="project" value="UniProtKB-KW"/>
</dbReference>
<keyword evidence="2" id="KW-1185">Reference proteome</keyword>
<comment type="similarity">
    <text evidence="1">Belongs to the metallo-dependent hydrolases superfamily. Peptidase M19 family.</text>
</comment>
<dbReference type="PROSITE" id="PS00869">
    <property type="entry name" value="RENAL_DIPEPTIDASE_1"/>
    <property type="match status" value="1"/>
</dbReference>
<keyword evidence="1" id="KW-0336">GPI-anchor</keyword>
<keyword evidence="1" id="KW-0645">Protease</keyword>
<keyword evidence="1" id="KW-0325">Glycoprotein</keyword>
<dbReference type="InterPro" id="IPR000180">
    <property type="entry name" value="Dipep_AS"/>
</dbReference>
<dbReference type="Proteomes" id="UP000694920">
    <property type="component" value="Unplaced"/>
</dbReference>
<name>A0AAJ7FJJ7_CEPCN</name>
<dbReference type="InterPro" id="IPR032466">
    <property type="entry name" value="Metal_Hydrolase"/>
</dbReference>
<keyword evidence="1" id="KW-0472">Membrane</keyword>
<evidence type="ECO:0000313" key="3">
    <source>
        <dbReference type="RefSeq" id="XP_015595013.2"/>
    </source>
</evidence>
<keyword evidence="1" id="KW-0449">Lipoprotein</keyword>
<dbReference type="KEGG" id="ccin:107267600"/>
<dbReference type="PROSITE" id="PS51365">
    <property type="entry name" value="RENAL_DIPEPTIDASE_2"/>
    <property type="match status" value="1"/>
</dbReference>